<feature type="transmembrane region" description="Helical" evidence="1">
    <location>
        <begin position="101"/>
        <end position="122"/>
    </location>
</feature>
<dbReference type="PROSITE" id="PS51257">
    <property type="entry name" value="PROKAR_LIPOPROTEIN"/>
    <property type="match status" value="1"/>
</dbReference>
<feature type="domain" description="VanZ-like" evidence="2">
    <location>
        <begin position="69"/>
        <end position="149"/>
    </location>
</feature>
<name>A0A5C8HQ97_9MICO</name>
<evidence type="ECO:0000313" key="3">
    <source>
        <dbReference type="EMBL" id="TXK06310.1"/>
    </source>
</evidence>
<dbReference type="OrthoDB" id="3787741at2"/>
<dbReference type="Pfam" id="PF04892">
    <property type="entry name" value="VanZ"/>
    <property type="match status" value="1"/>
</dbReference>
<proteinExistence type="predicted"/>
<organism evidence="3 4">
    <name type="scientific">Microbacterium mitrae</name>
    <dbReference type="NCBI Taxonomy" id="664640"/>
    <lineage>
        <taxon>Bacteria</taxon>
        <taxon>Bacillati</taxon>
        <taxon>Actinomycetota</taxon>
        <taxon>Actinomycetes</taxon>
        <taxon>Micrococcales</taxon>
        <taxon>Microbacteriaceae</taxon>
        <taxon>Microbacterium</taxon>
    </lineage>
</organism>
<evidence type="ECO:0000256" key="1">
    <source>
        <dbReference type="SAM" id="Phobius"/>
    </source>
</evidence>
<accession>A0A5C8HQ97</accession>
<keyword evidence="4" id="KW-1185">Reference proteome</keyword>
<sequence length="173" mass="18247">MLEAERNSATDSGAPPRSRLRVALASSLTAGCSALILAVAMWPKPVTEGPSKTIIEKVLAASHDAGVPSGFGFQSLQFLANIGMFIPFGFFLALALTRGRVWGAASATLAFSGAIELTQELFLPDRASDPWDVVANTCGGLIGLGLAVVLCHMVKVRDRWVVARALYFDARGA</sequence>
<gene>
    <name evidence="3" type="ORF">FVP60_04955</name>
</gene>
<protein>
    <submittedName>
        <fullName evidence="3">VanZ family protein</fullName>
    </submittedName>
</protein>
<dbReference type="EMBL" id="VRSW01000001">
    <property type="protein sequence ID" value="TXK06310.1"/>
    <property type="molecule type" value="Genomic_DNA"/>
</dbReference>
<keyword evidence="1" id="KW-0812">Transmembrane</keyword>
<feature type="transmembrane region" description="Helical" evidence="1">
    <location>
        <begin position="20"/>
        <end position="42"/>
    </location>
</feature>
<keyword evidence="1" id="KW-1133">Transmembrane helix</keyword>
<feature type="transmembrane region" description="Helical" evidence="1">
    <location>
        <begin position="78"/>
        <end position="96"/>
    </location>
</feature>
<evidence type="ECO:0000259" key="2">
    <source>
        <dbReference type="Pfam" id="PF04892"/>
    </source>
</evidence>
<reference evidence="3 4" key="1">
    <citation type="submission" date="2019-08" db="EMBL/GenBank/DDBJ databases">
        <authorList>
            <person name="Dong K."/>
        </authorList>
    </citation>
    <scope>NUCLEOTIDE SEQUENCE [LARGE SCALE GENOMIC DNA]</scope>
    <source>
        <strain evidence="3 4">M4-8</strain>
    </source>
</reference>
<keyword evidence="1" id="KW-0472">Membrane</keyword>
<dbReference type="AlphaFoldDB" id="A0A5C8HQ97"/>
<dbReference type="Proteomes" id="UP000321196">
    <property type="component" value="Unassembled WGS sequence"/>
</dbReference>
<evidence type="ECO:0000313" key="4">
    <source>
        <dbReference type="Proteomes" id="UP000321196"/>
    </source>
</evidence>
<dbReference type="InterPro" id="IPR006976">
    <property type="entry name" value="VanZ-like"/>
</dbReference>
<comment type="caution">
    <text evidence="3">The sequence shown here is derived from an EMBL/GenBank/DDBJ whole genome shotgun (WGS) entry which is preliminary data.</text>
</comment>
<feature type="transmembrane region" description="Helical" evidence="1">
    <location>
        <begin position="134"/>
        <end position="154"/>
    </location>
</feature>